<reference evidence="2 3" key="1">
    <citation type="submission" date="2016-07" db="EMBL/GenBank/DDBJ databases">
        <title>Complete genome sequence of the Lentzea guizhouensis DHS C013.</title>
        <authorList>
            <person name="Cao C."/>
        </authorList>
    </citation>
    <scope>NUCLEOTIDE SEQUENCE [LARGE SCALE GENOMIC DNA]</scope>
    <source>
        <strain evidence="2 3">DHS C013</strain>
    </source>
</reference>
<accession>A0A1B2HXU5</accession>
<gene>
    <name evidence="2" type="ORF">BBK82_05835</name>
</gene>
<organism evidence="2 3">
    <name type="scientific">Lentzea guizhouensis</name>
    <dbReference type="NCBI Taxonomy" id="1586287"/>
    <lineage>
        <taxon>Bacteria</taxon>
        <taxon>Bacillati</taxon>
        <taxon>Actinomycetota</taxon>
        <taxon>Actinomycetes</taxon>
        <taxon>Pseudonocardiales</taxon>
        <taxon>Pseudonocardiaceae</taxon>
        <taxon>Lentzea</taxon>
    </lineage>
</organism>
<evidence type="ECO:0000259" key="1">
    <source>
        <dbReference type="Pfam" id="PF22522"/>
    </source>
</evidence>
<dbReference type="InterPro" id="IPR054267">
    <property type="entry name" value="DUF6998"/>
</dbReference>
<dbReference type="Proteomes" id="UP000093053">
    <property type="component" value="Chromosome"/>
</dbReference>
<keyword evidence="3" id="KW-1185">Reference proteome</keyword>
<proteinExistence type="predicted"/>
<evidence type="ECO:0000313" key="3">
    <source>
        <dbReference type="Proteomes" id="UP000093053"/>
    </source>
</evidence>
<dbReference type="EMBL" id="CP016793">
    <property type="protein sequence ID" value="ANZ42515.1"/>
    <property type="molecule type" value="Genomic_DNA"/>
</dbReference>
<evidence type="ECO:0000313" key="2">
    <source>
        <dbReference type="EMBL" id="ANZ42515.1"/>
    </source>
</evidence>
<dbReference type="OrthoDB" id="2989189at2"/>
<feature type="domain" description="DUF6998" evidence="1">
    <location>
        <begin position="27"/>
        <end position="90"/>
    </location>
</feature>
<dbReference type="AlphaFoldDB" id="A0A1B2HXU5"/>
<protein>
    <recommendedName>
        <fullName evidence="1">DUF6998 domain-containing protein</fullName>
    </recommendedName>
</protein>
<sequence length="168" mass="18333">MTRVAGLIRQRNLIDAELAACIGRPALQGHLGEWIAAQVFGIELEQHATAKGIDGRFADGRTVNVKWYLKREGLLDLCQEGPDLYLVLTGPKAAAASSRGTTRPMAVDAVHLFDAEEVLADLRSRGRKVGTASSVRAVLWDAAEIYPRRHPTFEVTDEQRAMLALLGS</sequence>
<name>A0A1B2HXU5_9PSEU</name>
<dbReference type="Pfam" id="PF22522">
    <property type="entry name" value="DUF6998"/>
    <property type="match status" value="1"/>
</dbReference>
<dbReference type="KEGG" id="led:BBK82_05835"/>
<dbReference type="RefSeq" id="WP_065920841.1">
    <property type="nucleotide sequence ID" value="NZ_CP016793.1"/>
</dbReference>
<dbReference type="STRING" id="1586287.BBK82_05835"/>